<keyword evidence="3" id="KW-1185">Reference proteome</keyword>
<dbReference type="RefSeq" id="WP_201808689.1">
    <property type="nucleotide sequence ID" value="NZ_JAERRI010000017.1"/>
</dbReference>
<accession>A0ABS1MZK9</accession>
<protein>
    <submittedName>
        <fullName evidence="2">Uncharacterized protein</fullName>
    </submittedName>
</protein>
<evidence type="ECO:0000313" key="3">
    <source>
        <dbReference type="Proteomes" id="UP000629371"/>
    </source>
</evidence>
<name>A0ABS1MZK9_9ACTN</name>
<proteinExistence type="predicted"/>
<evidence type="ECO:0000256" key="1">
    <source>
        <dbReference type="SAM" id="MobiDB-lite"/>
    </source>
</evidence>
<evidence type="ECO:0000313" key="2">
    <source>
        <dbReference type="EMBL" id="MBL1093144.1"/>
    </source>
</evidence>
<dbReference type="EMBL" id="JAERRI010000017">
    <property type="protein sequence ID" value="MBL1093144.1"/>
    <property type="molecule type" value="Genomic_DNA"/>
</dbReference>
<organism evidence="2 3">
    <name type="scientific">Streptomyces siderophoricus</name>
    <dbReference type="NCBI Taxonomy" id="2802281"/>
    <lineage>
        <taxon>Bacteria</taxon>
        <taxon>Bacillati</taxon>
        <taxon>Actinomycetota</taxon>
        <taxon>Actinomycetes</taxon>
        <taxon>Kitasatosporales</taxon>
        <taxon>Streptomycetaceae</taxon>
        <taxon>Streptomyces</taxon>
    </lineage>
</organism>
<feature type="region of interest" description="Disordered" evidence="1">
    <location>
        <begin position="497"/>
        <end position="516"/>
    </location>
</feature>
<reference evidence="2 3" key="1">
    <citation type="submission" date="2021-01" db="EMBL/GenBank/DDBJ databases">
        <title>WGS of actinomycetes isolated from Thailand.</title>
        <authorList>
            <person name="Thawai C."/>
        </authorList>
    </citation>
    <scope>NUCLEOTIDE SEQUENCE [LARGE SCALE GENOMIC DNA]</scope>
    <source>
        <strain evidence="2 3">CH9-7</strain>
    </source>
</reference>
<feature type="region of interest" description="Disordered" evidence="1">
    <location>
        <begin position="689"/>
        <end position="726"/>
    </location>
</feature>
<gene>
    <name evidence="2" type="ORF">JK360_27920</name>
</gene>
<comment type="caution">
    <text evidence="2">The sequence shown here is derived from an EMBL/GenBank/DDBJ whole genome shotgun (WGS) entry which is preliminary data.</text>
</comment>
<sequence length="1341" mass="143325">MTIDQRIQWVLLPAGLSPDGSQARFSLFVAPRLGADRAVTLADFPDFEDWPARLATASFFVVTTDANGTPLDGEAGPLTVSGPAADSALWQRLFPPHTPVTPFEFDDFRTPVKVSYPARGLADTTRGAFAAAAAGSPEELPTAGGMSQFAGFAPAQDMPTRLQQIAATLAAADQLAADRPDGPAEPELGPQDAFLAFHQQEKQLPTFAGPRPLDEPPPEPPPRPVPPAIDFHQMLSALGDHPALLRRLGLVVDLTLPVGRLTPARGERGLAMAPRFASLVPDAASQDLTPATRYALVPGEDFCAAASGGDPLGPPARGLLALPDSEYAIEQADIDGVNLKLLAASAAASVPDDVSPDGRTPEHSAPPSLRTAGLAVVQGGRAQALQSGFRRAAAQQDTLGNGGSPVLSAEDLVRGHRVDVFDESRQQWFSLHQRIVHYNPPDGDGGEPIATVTDEGFFQPGMTRPEGATERLHVHEHLVCWDGWALSAPRPGMALVDEGPDGDGDAPPGPRRITNRATTTLPLQIEAETRPGTLPRLRFGRSYRLRIRTVDLAGNGPSLDEAERLMDQDVLVLPSAGGEVFRRYEAVAAPTVLPRAPFTEGDSAHRLVIRSTAEQSPEQYADDFNTRPPVADGTHPPYRAVDERHLVAPKASLEAVERHGLLDAAIGSADPEARRAVYELAVRESGRLDDPSLDGVAFVDFPAPEPGPSSDGSPDGGPPDESPPQRYVVHTGEQIELPYLPDPLSLGVVFRGLPGVPDQEPFEVPWAGSDWSTPKSLRLRLVEGTGPPQLDAAARVLTVALPKAAVRTVRVCSKAVANEKVLGMLHWCREALGDGEQFEKVMGAARANRHWMTTPWHELTLTHAVQRPLLAPALTLFDITGRGLGDTGEHLAGFFELDAPSTERIDLVAQWTEEIDDLAEPGPRTRDLTAPVFHLPLALAVPFGPGVDVNNVPSTLDGNQLFFSTGAAAAVANAPGSVPPPPERQEFGDTKHRQVTYRPVATTPFGDCFPPEFAADPEQKLLAQWGEPVPHTVLSSSRPAVPQVLDCLPTLAFETSGSLPGTLTRHRRGGGLRLYLARPWFTSGSGELLAVLVPEEGEEPSEGAYPFITLMGRDPAHRSAPVTLPTPAHFPGAEQVRSGLVLPDPDAFFPGFTVTAVGFRPQFAEESGRWVCDLDVDLGDAYLPFVRLALARFQPDSLEGEHLSPIVHTPVLRTLPDRVLTVEGTDPLTVRLSGPNYLSDSTVGGGVSPEVSVSLLQRDPEIPDDAVAWRKLDDTEILLDPEDTSRPDQTYTGEFSLPSPLPPGPLRLLVTESAVSGSDFAVSELFGPLGTQVIYADTVPL</sequence>
<dbReference type="Proteomes" id="UP000629371">
    <property type="component" value="Unassembled WGS sequence"/>
</dbReference>